<dbReference type="AlphaFoldDB" id="A0AAN6BTI3"/>
<dbReference type="Gene3D" id="3.30.559.30">
    <property type="entry name" value="Nonribosomal peptide synthetase, condensation domain"/>
    <property type="match status" value="1"/>
</dbReference>
<sequence length="298" mass="32982">MAPPAAVSPLFVPQVGAPTDFHELEPQWDTVGVECSGLTNKALTSWLHKERHSHLSLIQAAWALCLRGYTGSEDVSFTCLGPERNYCCHVSPTQPVRSLFELQHVESIGQNRTTFWDAISVVLTHEDLIEVTNPSAMFDLAVCFSQRVEAHLPSIKVYYRSAKVMSAMAEMIAATVAKSIEEIVAKIDSHINDLELCSDLDINRLARWNILSNEQDPIPQPIHRVISQNSTLHPTSIAVSAWDGDFTYRELDRLATGLAIWLQHLGIVGPEVFVPLVFDKSKWAVVAQLAVLKAGGAY</sequence>
<dbReference type="SUPFAM" id="SSF56801">
    <property type="entry name" value="Acetyl-CoA synthetase-like"/>
    <property type="match status" value="1"/>
</dbReference>
<comment type="caution">
    <text evidence="2">The sequence shown here is derived from an EMBL/GenBank/DDBJ whole genome shotgun (WGS) entry which is preliminary data.</text>
</comment>
<dbReference type="GO" id="GO:0016874">
    <property type="term" value="F:ligase activity"/>
    <property type="evidence" value="ECO:0007669"/>
    <property type="project" value="UniProtKB-KW"/>
</dbReference>
<evidence type="ECO:0000313" key="2">
    <source>
        <dbReference type="EMBL" id="KAF5227025.1"/>
    </source>
</evidence>
<dbReference type="GO" id="GO:0044550">
    <property type="term" value="P:secondary metabolite biosynthetic process"/>
    <property type="evidence" value="ECO:0007669"/>
    <property type="project" value="TreeGrafter"/>
</dbReference>
<dbReference type="Gene3D" id="3.40.50.980">
    <property type="match status" value="2"/>
</dbReference>
<feature type="non-terminal residue" evidence="2">
    <location>
        <position position="298"/>
    </location>
</feature>
<dbReference type="GO" id="GO:0005737">
    <property type="term" value="C:cytoplasm"/>
    <property type="evidence" value="ECO:0007669"/>
    <property type="project" value="TreeGrafter"/>
</dbReference>
<keyword evidence="3" id="KW-1185">Reference proteome</keyword>
<feature type="domain" description="AMP-dependent synthetase/ligase" evidence="1">
    <location>
        <begin position="232"/>
        <end position="298"/>
    </location>
</feature>
<proteinExistence type="predicted"/>
<dbReference type="Proteomes" id="UP000537989">
    <property type="component" value="Unassembled WGS sequence"/>
</dbReference>
<evidence type="ECO:0000259" key="1">
    <source>
        <dbReference type="Pfam" id="PF00501"/>
    </source>
</evidence>
<dbReference type="GO" id="GO:0043041">
    <property type="term" value="P:amino acid activation for nonribosomal peptide biosynthetic process"/>
    <property type="evidence" value="ECO:0007669"/>
    <property type="project" value="TreeGrafter"/>
</dbReference>
<dbReference type="PANTHER" id="PTHR45527:SF1">
    <property type="entry name" value="FATTY ACID SYNTHASE"/>
    <property type="match status" value="1"/>
</dbReference>
<dbReference type="GO" id="GO:0031177">
    <property type="term" value="F:phosphopantetheine binding"/>
    <property type="evidence" value="ECO:0007669"/>
    <property type="project" value="TreeGrafter"/>
</dbReference>
<dbReference type="SUPFAM" id="SSF52777">
    <property type="entry name" value="CoA-dependent acyltransferases"/>
    <property type="match status" value="1"/>
</dbReference>
<dbReference type="PANTHER" id="PTHR45527">
    <property type="entry name" value="NONRIBOSOMAL PEPTIDE SYNTHETASE"/>
    <property type="match status" value="1"/>
</dbReference>
<dbReference type="Pfam" id="PF00501">
    <property type="entry name" value="AMP-binding"/>
    <property type="match status" value="1"/>
</dbReference>
<evidence type="ECO:0000313" key="3">
    <source>
        <dbReference type="Proteomes" id="UP000537989"/>
    </source>
</evidence>
<accession>A0AAN6BTI3</accession>
<reference evidence="2 3" key="1">
    <citation type="submission" date="2020-02" db="EMBL/GenBank/DDBJ databases">
        <title>Identification and distribution of gene clusters putatively required for synthesis of sphingolipid metabolism inhibitors in phylogenetically diverse species of the filamentous fungus Fusarium.</title>
        <authorList>
            <person name="Kim H.-S."/>
            <person name="Busman M."/>
            <person name="Brown D.W."/>
            <person name="Divon H."/>
            <person name="Uhlig S."/>
            <person name="Proctor R.H."/>
        </authorList>
    </citation>
    <scope>NUCLEOTIDE SEQUENCE [LARGE SCALE GENOMIC DNA]</scope>
    <source>
        <strain evidence="2 3">NRRL 2903</strain>
    </source>
</reference>
<name>A0AAN6BTI3_FUSAU</name>
<protein>
    <recommendedName>
        <fullName evidence="1">AMP-dependent synthetase/ligase domain-containing protein</fullName>
    </recommendedName>
</protein>
<dbReference type="InterPro" id="IPR000873">
    <property type="entry name" value="AMP-dep_synth/lig_dom"/>
</dbReference>
<dbReference type="EMBL" id="JAAMOD010000748">
    <property type="protein sequence ID" value="KAF5227025.1"/>
    <property type="molecule type" value="Genomic_DNA"/>
</dbReference>
<gene>
    <name evidence="2" type="ORF">FAUST_12042</name>
</gene>
<organism evidence="2 3">
    <name type="scientific">Fusarium austroamericanum</name>
    <dbReference type="NCBI Taxonomy" id="282268"/>
    <lineage>
        <taxon>Eukaryota</taxon>
        <taxon>Fungi</taxon>
        <taxon>Dikarya</taxon>
        <taxon>Ascomycota</taxon>
        <taxon>Pezizomycotina</taxon>
        <taxon>Sordariomycetes</taxon>
        <taxon>Hypocreomycetidae</taxon>
        <taxon>Hypocreales</taxon>
        <taxon>Nectriaceae</taxon>
        <taxon>Fusarium</taxon>
    </lineage>
</organism>